<feature type="domain" description="FAT" evidence="4">
    <location>
        <begin position="1"/>
        <end position="91"/>
    </location>
</feature>
<dbReference type="GO" id="GO:0000124">
    <property type="term" value="C:SAGA complex"/>
    <property type="evidence" value="ECO:0007669"/>
    <property type="project" value="TreeGrafter"/>
</dbReference>
<evidence type="ECO:0000259" key="3">
    <source>
        <dbReference type="PROSITE" id="PS50290"/>
    </source>
</evidence>
<dbReference type="InterPro" id="IPR050517">
    <property type="entry name" value="DDR_Repair_Kinase"/>
</dbReference>
<evidence type="ECO:0000313" key="7">
    <source>
        <dbReference type="Proteomes" id="UP000789342"/>
    </source>
</evidence>
<dbReference type="PROSITE" id="PS51189">
    <property type="entry name" value="FAT"/>
    <property type="match status" value="1"/>
</dbReference>
<dbReference type="InterPro" id="IPR000403">
    <property type="entry name" value="PI3/4_kinase_cat_dom"/>
</dbReference>
<feature type="compositionally biased region" description="Polar residues" evidence="1">
    <location>
        <begin position="207"/>
        <end position="221"/>
    </location>
</feature>
<dbReference type="AlphaFoldDB" id="A0A9N9EGY5"/>
<feature type="region of interest" description="Disordered" evidence="1">
    <location>
        <begin position="114"/>
        <end position="297"/>
    </location>
</feature>
<dbReference type="GO" id="GO:0035267">
    <property type="term" value="C:NuA4 histone acetyltransferase complex"/>
    <property type="evidence" value="ECO:0007669"/>
    <property type="project" value="TreeGrafter"/>
</dbReference>
<comment type="caution">
    <text evidence="6">The sequence shown here is derived from an EMBL/GenBank/DDBJ whole genome shotgun (WGS) entry which is preliminary data.</text>
</comment>
<keyword evidence="7" id="KW-1185">Reference proteome</keyword>
<keyword evidence="2" id="KW-0732">Signal</keyword>
<dbReference type="SMART" id="SM00146">
    <property type="entry name" value="PI3Kc"/>
    <property type="match status" value="1"/>
</dbReference>
<feature type="compositionally biased region" description="Low complexity" evidence="1">
    <location>
        <begin position="247"/>
        <end position="282"/>
    </location>
</feature>
<evidence type="ECO:0000259" key="4">
    <source>
        <dbReference type="PROSITE" id="PS51189"/>
    </source>
</evidence>
<organism evidence="6 7">
    <name type="scientific">Acaulospora morrowiae</name>
    <dbReference type="NCBI Taxonomy" id="94023"/>
    <lineage>
        <taxon>Eukaryota</taxon>
        <taxon>Fungi</taxon>
        <taxon>Fungi incertae sedis</taxon>
        <taxon>Mucoromycota</taxon>
        <taxon>Glomeromycotina</taxon>
        <taxon>Glomeromycetes</taxon>
        <taxon>Diversisporales</taxon>
        <taxon>Acaulosporaceae</taxon>
        <taxon>Acaulospora</taxon>
    </lineage>
</organism>
<feature type="signal peptide" evidence="2">
    <location>
        <begin position="1"/>
        <end position="27"/>
    </location>
</feature>
<dbReference type="GO" id="GO:0006355">
    <property type="term" value="P:regulation of DNA-templated transcription"/>
    <property type="evidence" value="ECO:0007669"/>
    <property type="project" value="TreeGrafter"/>
</dbReference>
<dbReference type="Proteomes" id="UP000789342">
    <property type="component" value="Unassembled WGS sequence"/>
</dbReference>
<dbReference type="PROSITE" id="PS51190">
    <property type="entry name" value="FATC"/>
    <property type="match status" value="1"/>
</dbReference>
<name>A0A9N9EGY5_9GLOM</name>
<dbReference type="SUPFAM" id="SSF56112">
    <property type="entry name" value="Protein kinase-like (PK-like)"/>
    <property type="match status" value="1"/>
</dbReference>
<dbReference type="Pfam" id="PF00454">
    <property type="entry name" value="PI3_PI4_kinase"/>
    <property type="match status" value="1"/>
</dbReference>
<feature type="compositionally biased region" description="Polar residues" evidence="1">
    <location>
        <begin position="283"/>
        <end position="297"/>
    </location>
</feature>
<feature type="non-terminal residue" evidence="6">
    <location>
        <position position="888"/>
    </location>
</feature>
<dbReference type="GO" id="GO:0005634">
    <property type="term" value="C:nucleus"/>
    <property type="evidence" value="ECO:0007669"/>
    <property type="project" value="TreeGrafter"/>
</dbReference>
<dbReference type="InterPro" id="IPR014009">
    <property type="entry name" value="PIK_FAT"/>
</dbReference>
<evidence type="ECO:0000259" key="5">
    <source>
        <dbReference type="PROSITE" id="PS51190"/>
    </source>
</evidence>
<gene>
    <name evidence="6" type="ORF">AMORRO_LOCUS10964</name>
</gene>
<dbReference type="Gene3D" id="1.10.1070.11">
    <property type="entry name" value="Phosphatidylinositol 3-/4-kinase, catalytic domain"/>
    <property type="match status" value="1"/>
</dbReference>
<dbReference type="GO" id="GO:0006281">
    <property type="term" value="P:DNA repair"/>
    <property type="evidence" value="ECO:0007669"/>
    <property type="project" value="TreeGrafter"/>
</dbReference>
<feature type="domain" description="FATC" evidence="5">
    <location>
        <begin position="856"/>
        <end position="888"/>
    </location>
</feature>
<accession>A0A9N9EGY5</accession>
<feature type="compositionally biased region" description="Polar residues" evidence="1">
    <location>
        <begin position="158"/>
        <end position="200"/>
    </location>
</feature>
<dbReference type="PANTHER" id="PTHR11139">
    <property type="entry name" value="ATAXIA TELANGIECTASIA MUTATED ATM -RELATED"/>
    <property type="match status" value="1"/>
</dbReference>
<dbReference type="CDD" id="cd05163">
    <property type="entry name" value="PIKK_TRRAP"/>
    <property type="match status" value="1"/>
</dbReference>
<evidence type="ECO:0000313" key="6">
    <source>
        <dbReference type="EMBL" id="CAG8674568.1"/>
    </source>
</evidence>
<dbReference type="InterPro" id="IPR036940">
    <property type="entry name" value="PI3/4_kinase_cat_sf"/>
</dbReference>
<evidence type="ECO:0000256" key="1">
    <source>
        <dbReference type="SAM" id="MobiDB-lite"/>
    </source>
</evidence>
<feature type="compositionally biased region" description="Polar residues" evidence="1">
    <location>
        <begin position="229"/>
        <end position="246"/>
    </location>
</feature>
<dbReference type="EMBL" id="CAJVPV010013061">
    <property type="protein sequence ID" value="CAG8674568.1"/>
    <property type="molecule type" value="Genomic_DNA"/>
</dbReference>
<dbReference type="OrthoDB" id="5570127at2759"/>
<dbReference type="InterPro" id="IPR003152">
    <property type="entry name" value="FATC_dom"/>
</dbReference>
<sequence length="888" mass="100314">AGLYNNPKSRKLLVRILWLLTLDDSQGNISRVFETYNNKSEVPTWYWITFIPQLIVCLMHKEARHARTILMKIAKQYPQALHFQLRTAKEEYKLIKKQAALAAAQARAGQMAASKVNAPGTPTSMTQMPSTTSGNEGMALPSTPQINPGVMNGGGHSRSVQASPEQSSPIQTSPGQITSQVINNPMPQSPAMQIGNSSMNGMAASPPNISSQTTNVVSNGASPGVPGTPLNSHASIPGTPSNNHVLPTTPTNGTQNQGTSNPTNGTQNHIPSTPTNGTTSNNLPQTPTGNNMSATPTNANIQVHVPSTPTTGGIQNHITGASVSNVEPGRSPVINGPINMQNYPSTPQPQQPISKQPWEHVEDIMSILRTTFPLLALSMETMVDQIQQRLKPSSDEDVYRLIVALLNDGVQQIISRLMNHHDDGLLMPITEANIRRFAENLYPGAIRTAFEEDFLIKRPNLIQYVDTLRKWRDRFEIVLDSKPRTQNLEYFSPYLVEFQHQKFEEIEVPGQYLLHKHHSNEEFVRIDRFMPEIEVIRSHSLCYRRITIRGHDGSLHPFAIQHPCARHSRREERIIQLFRILNSVLERRKESRKRNLFFHLPLIIPLAPQIRIIQDDPSYCSLQDIYEDHCDTTGRSKDDAIIYYTDSMRKNMHNVRDKKGIINLRADVADQISTKYIPNDTVTKYMTKTMKSHEDLWTIRKQFTSQMAAISFMTYVMSIGQRYPHRFMISRNTGNIWTTELLPNFTQQYPMLHNPEAVPFRFTRSLQHFMTKIGIEGVFSSALMAIGRCLTEPEFDLGQYLEVFIRDELITWHYMSQKAVNEQQLRMKVAANVDQVVNRARDLSCLDADHEKALNNPRPVNNSIPDFISSASNPQNLAAMEVIWMQWL</sequence>
<proteinExistence type="predicted"/>
<reference evidence="6" key="1">
    <citation type="submission" date="2021-06" db="EMBL/GenBank/DDBJ databases">
        <authorList>
            <person name="Kallberg Y."/>
            <person name="Tangrot J."/>
            <person name="Rosling A."/>
        </authorList>
    </citation>
    <scope>NUCLEOTIDE SEQUENCE</scope>
    <source>
        <strain evidence="6">CL551</strain>
    </source>
</reference>
<feature type="domain" description="PI3K/PI4K catalytic" evidence="3">
    <location>
        <begin position="530"/>
        <end position="857"/>
    </location>
</feature>
<dbReference type="PANTHER" id="PTHR11139:SF1">
    <property type="entry name" value="TRANSFORMATION_TRANSCRIPTION DOMAIN-ASSOCIATED PROTEIN"/>
    <property type="match status" value="1"/>
</dbReference>
<dbReference type="PROSITE" id="PS50290">
    <property type="entry name" value="PI3_4_KINASE_3"/>
    <property type="match status" value="1"/>
</dbReference>
<evidence type="ECO:0000256" key="2">
    <source>
        <dbReference type="SAM" id="SignalP"/>
    </source>
</evidence>
<protein>
    <submittedName>
        <fullName evidence="6">4335_t:CDS:1</fullName>
    </submittedName>
</protein>
<dbReference type="InterPro" id="IPR011009">
    <property type="entry name" value="Kinase-like_dom_sf"/>
</dbReference>
<feature type="chain" id="PRO_5040290988" evidence="2">
    <location>
        <begin position="28"/>
        <end position="888"/>
    </location>
</feature>
<feature type="compositionally biased region" description="Low complexity" evidence="1">
    <location>
        <begin position="114"/>
        <end position="134"/>
    </location>
</feature>